<dbReference type="Gene3D" id="3.40.50.2300">
    <property type="match status" value="1"/>
</dbReference>
<dbReference type="GO" id="GO:0003677">
    <property type="term" value="F:DNA binding"/>
    <property type="evidence" value="ECO:0007669"/>
    <property type="project" value="UniProtKB-KW"/>
</dbReference>
<dbReference type="FunFam" id="3.40.50.2300:FF:000018">
    <property type="entry name" value="DNA-binding transcriptional regulator NtrC"/>
    <property type="match status" value="1"/>
</dbReference>
<dbReference type="PANTHER" id="PTHR44688">
    <property type="entry name" value="DNA-BINDING TRANSCRIPTIONAL ACTIVATOR DEVR_DOSR"/>
    <property type="match status" value="1"/>
</dbReference>
<dbReference type="SUPFAM" id="SSF46894">
    <property type="entry name" value="C-terminal effector domain of the bipartite response regulators"/>
    <property type="match status" value="1"/>
</dbReference>
<feature type="modified residue" description="4-aspartylphosphate" evidence="6">
    <location>
        <position position="56"/>
    </location>
</feature>
<dbReference type="CDD" id="cd06170">
    <property type="entry name" value="LuxR_C_like"/>
    <property type="match status" value="1"/>
</dbReference>
<comment type="caution">
    <text evidence="9">The sequence shown here is derived from an EMBL/GenBank/DDBJ whole genome shotgun (WGS) entry which is preliminary data.</text>
</comment>
<evidence type="ECO:0000256" key="2">
    <source>
        <dbReference type="ARBA" id="ARBA00023012"/>
    </source>
</evidence>
<dbReference type="AlphaFoldDB" id="A0A845BBM8"/>
<sequence>MGEARIAYVVDDEEVVRRSLVLLLRSAGYTVRAFPSGEDFLSASAEGLPFGCVLLDLRMPDLDGLSVQRRIVAQGLDMPVIVVTAHGDVPMAVEAMKLGASDFIEKPYDGEALLQAAGHALARGAEARARSREAAEAAERVAALTVRELEVLQGLVTGKQNKEIARDLGLSPRTVEIHRANVMEKLAVRSLPEAVRIALSAGLATRSMG</sequence>
<dbReference type="PROSITE" id="PS50043">
    <property type="entry name" value="HTH_LUXR_2"/>
    <property type="match status" value="1"/>
</dbReference>
<dbReference type="InterPro" id="IPR011006">
    <property type="entry name" value="CheY-like_superfamily"/>
</dbReference>
<keyword evidence="1 6" id="KW-0597">Phosphoprotein</keyword>
<protein>
    <submittedName>
        <fullName evidence="9">Response regulator transcription factor</fullName>
    </submittedName>
</protein>
<keyword evidence="4" id="KW-0238">DNA-binding</keyword>
<evidence type="ECO:0000256" key="6">
    <source>
        <dbReference type="PROSITE-ProRule" id="PRU00169"/>
    </source>
</evidence>
<reference evidence="9 10" key="1">
    <citation type="submission" date="2019-03" db="EMBL/GenBank/DDBJ databases">
        <title>Roseomonas sp. a novel Roseomonas species isolated from Sea whip Gorgonian.</title>
        <authorList>
            <person name="Li F."/>
            <person name="Pan X."/>
            <person name="Huang S."/>
            <person name="Li Z."/>
            <person name="Meng B."/>
        </authorList>
    </citation>
    <scope>NUCLEOTIDE SEQUENCE [LARGE SCALE GENOMIC DNA]</scope>
    <source>
        <strain evidence="9 10">M0104</strain>
    </source>
</reference>
<dbReference type="InterPro" id="IPR016032">
    <property type="entry name" value="Sig_transdc_resp-reg_C-effctor"/>
</dbReference>
<accession>A0A845BBM8</accession>
<dbReference type="Pfam" id="PF00196">
    <property type="entry name" value="GerE"/>
    <property type="match status" value="1"/>
</dbReference>
<dbReference type="InterPro" id="IPR001789">
    <property type="entry name" value="Sig_transdc_resp-reg_receiver"/>
</dbReference>
<keyword evidence="10" id="KW-1185">Reference proteome</keyword>
<evidence type="ECO:0000256" key="5">
    <source>
        <dbReference type="ARBA" id="ARBA00023163"/>
    </source>
</evidence>
<feature type="domain" description="Response regulatory" evidence="8">
    <location>
        <begin position="6"/>
        <end position="121"/>
    </location>
</feature>
<dbReference type="RefSeq" id="WP_160936619.1">
    <property type="nucleotide sequence ID" value="NZ_SNVJ01000006.1"/>
</dbReference>
<evidence type="ECO:0000259" key="8">
    <source>
        <dbReference type="PROSITE" id="PS50110"/>
    </source>
</evidence>
<dbReference type="Gene3D" id="1.10.10.10">
    <property type="entry name" value="Winged helix-like DNA-binding domain superfamily/Winged helix DNA-binding domain"/>
    <property type="match status" value="1"/>
</dbReference>
<evidence type="ECO:0000256" key="4">
    <source>
        <dbReference type="ARBA" id="ARBA00023125"/>
    </source>
</evidence>
<evidence type="ECO:0000259" key="7">
    <source>
        <dbReference type="PROSITE" id="PS50043"/>
    </source>
</evidence>
<keyword evidence="5" id="KW-0804">Transcription</keyword>
<gene>
    <name evidence="9" type="ORF">E0493_09050</name>
</gene>
<feature type="domain" description="HTH luxR-type" evidence="7">
    <location>
        <begin position="137"/>
        <end position="202"/>
    </location>
</feature>
<dbReference type="InterPro" id="IPR036388">
    <property type="entry name" value="WH-like_DNA-bd_sf"/>
</dbReference>
<dbReference type="Proteomes" id="UP000460715">
    <property type="component" value="Unassembled WGS sequence"/>
</dbReference>
<dbReference type="EMBL" id="SNVJ01000006">
    <property type="protein sequence ID" value="MXP63494.1"/>
    <property type="molecule type" value="Genomic_DNA"/>
</dbReference>
<dbReference type="SMART" id="SM00421">
    <property type="entry name" value="HTH_LUXR"/>
    <property type="match status" value="1"/>
</dbReference>
<dbReference type="InterPro" id="IPR000792">
    <property type="entry name" value="Tscrpt_reg_LuxR_C"/>
</dbReference>
<evidence type="ECO:0000256" key="3">
    <source>
        <dbReference type="ARBA" id="ARBA00023015"/>
    </source>
</evidence>
<name>A0A845BBM8_9PROT</name>
<dbReference type="PRINTS" id="PR00038">
    <property type="entry name" value="HTHLUXR"/>
</dbReference>
<dbReference type="Pfam" id="PF00072">
    <property type="entry name" value="Response_reg"/>
    <property type="match status" value="1"/>
</dbReference>
<proteinExistence type="predicted"/>
<keyword evidence="3" id="KW-0805">Transcription regulation</keyword>
<dbReference type="GO" id="GO:0000160">
    <property type="term" value="P:phosphorelay signal transduction system"/>
    <property type="evidence" value="ECO:0007669"/>
    <property type="project" value="UniProtKB-KW"/>
</dbReference>
<dbReference type="SUPFAM" id="SSF52172">
    <property type="entry name" value="CheY-like"/>
    <property type="match status" value="1"/>
</dbReference>
<evidence type="ECO:0000313" key="10">
    <source>
        <dbReference type="Proteomes" id="UP000460715"/>
    </source>
</evidence>
<evidence type="ECO:0000313" key="9">
    <source>
        <dbReference type="EMBL" id="MXP63494.1"/>
    </source>
</evidence>
<dbReference type="SMART" id="SM00448">
    <property type="entry name" value="REC"/>
    <property type="match status" value="1"/>
</dbReference>
<dbReference type="PROSITE" id="PS50110">
    <property type="entry name" value="RESPONSE_REGULATORY"/>
    <property type="match status" value="1"/>
</dbReference>
<dbReference type="PROSITE" id="PS00622">
    <property type="entry name" value="HTH_LUXR_1"/>
    <property type="match status" value="1"/>
</dbReference>
<dbReference type="OrthoDB" id="9782655at2"/>
<evidence type="ECO:0000256" key="1">
    <source>
        <dbReference type="ARBA" id="ARBA00022553"/>
    </source>
</evidence>
<dbReference type="GO" id="GO:0006355">
    <property type="term" value="P:regulation of DNA-templated transcription"/>
    <property type="evidence" value="ECO:0007669"/>
    <property type="project" value="InterPro"/>
</dbReference>
<dbReference type="PANTHER" id="PTHR44688:SF16">
    <property type="entry name" value="DNA-BINDING TRANSCRIPTIONAL ACTIVATOR DEVR_DOSR"/>
    <property type="match status" value="1"/>
</dbReference>
<keyword evidence="2" id="KW-0902">Two-component regulatory system</keyword>
<dbReference type="CDD" id="cd17537">
    <property type="entry name" value="REC_FixJ"/>
    <property type="match status" value="1"/>
</dbReference>
<organism evidence="9 10">
    <name type="scientific">Teichococcus coralli</name>
    <dbReference type="NCBI Taxonomy" id="2545983"/>
    <lineage>
        <taxon>Bacteria</taxon>
        <taxon>Pseudomonadati</taxon>
        <taxon>Pseudomonadota</taxon>
        <taxon>Alphaproteobacteria</taxon>
        <taxon>Acetobacterales</taxon>
        <taxon>Roseomonadaceae</taxon>
        <taxon>Roseomonas</taxon>
    </lineage>
</organism>